<dbReference type="InParanoid" id="A0A0H2RLX8"/>
<name>A0A0H2RLX8_9AGAM</name>
<dbReference type="PANTHER" id="PTHR43625:SF78">
    <property type="entry name" value="PYRIDOXAL REDUCTASE-RELATED"/>
    <property type="match status" value="1"/>
</dbReference>
<evidence type="ECO:0000256" key="1">
    <source>
        <dbReference type="ARBA" id="ARBA00023002"/>
    </source>
</evidence>
<keyword evidence="4" id="KW-1185">Reference proteome</keyword>
<dbReference type="Proteomes" id="UP000053477">
    <property type="component" value="Unassembled WGS sequence"/>
</dbReference>
<dbReference type="OrthoDB" id="37537at2759"/>
<dbReference type="InterPro" id="IPR023210">
    <property type="entry name" value="NADP_OxRdtase_dom"/>
</dbReference>
<dbReference type="AlphaFoldDB" id="A0A0H2RLX8"/>
<reference evidence="3 4" key="1">
    <citation type="submission" date="2015-04" db="EMBL/GenBank/DDBJ databases">
        <title>Complete genome sequence of Schizopora paradoxa KUC8140, a cosmopolitan wood degrader in East Asia.</title>
        <authorList>
            <consortium name="DOE Joint Genome Institute"/>
            <person name="Min B."/>
            <person name="Park H."/>
            <person name="Jang Y."/>
            <person name="Kim J.-J."/>
            <person name="Kim K.H."/>
            <person name="Pangilinan J."/>
            <person name="Lipzen A."/>
            <person name="Riley R."/>
            <person name="Grigoriev I.V."/>
            <person name="Spatafora J.W."/>
            <person name="Choi I.-G."/>
        </authorList>
    </citation>
    <scope>NUCLEOTIDE SEQUENCE [LARGE SCALE GENOMIC DNA]</scope>
    <source>
        <strain evidence="3 4">KUC8140</strain>
    </source>
</reference>
<dbReference type="PANTHER" id="PTHR43625">
    <property type="entry name" value="AFLATOXIN B1 ALDEHYDE REDUCTASE"/>
    <property type="match status" value="1"/>
</dbReference>
<evidence type="ECO:0000313" key="4">
    <source>
        <dbReference type="Proteomes" id="UP000053477"/>
    </source>
</evidence>
<dbReference type="SUPFAM" id="SSF51430">
    <property type="entry name" value="NAD(P)-linked oxidoreductase"/>
    <property type="match status" value="1"/>
</dbReference>
<organism evidence="3 4">
    <name type="scientific">Schizopora paradoxa</name>
    <dbReference type="NCBI Taxonomy" id="27342"/>
    <lineage>
        <taxon>Eukaryota</taxon>
        <taxon>Fungi</taxon>
        <taxon>Dikarya</taxon>
        <taxon>Basidiomycota</taxon>
        <taxon>Agaricomycotina</taxon>
        <taxon>Agaricomycetes</taxon>
        <taxon>Hymenochaetales</taxon>
        <taxon>Schizoporaceae</taxon>
        <taxon>Schizopora</taxon>
    </lineage>
</organism>
<protein>
    <submittedName>
        <fullName evidence="3">Aldo/keto reductase</fullName>
    </submittedName>
</protein>
<dbReference type="InterPro" id="IPR036812">
    <property type="entry name" value="NAD(P)_OxRdtase_dom_sf"/>
</dbReference>
<evidence type="ECO:0000259" key="2">
    <source>
        <dbReference type="Pfam" id="PF00248"/>
    </source>
</evidence>
<dbReference type="InterPro" id="IPR050791">
    <property type="entry name" value="Aldo-Keto_reductase"/>
</dbReference>
<evidence type="ECO:0000313" key="3">
    <source>
        <dbReference type="EMBL" id="KLO12597.1"/>
    </source>
</evidence>
<dbReference type="STRING" id="27342.A0A0H2RLX8"/>
<accession>A0A0H2RLX8</accession>
<gene>
    <name evidence="3" type="ORF">SCHPADRAFT_904938</name>
</gene>
<dbReference type="CDD" id="cd19077">
    <property type="entry name" value="AKR_AKR8A1-2"/>
    <property type="match status" value="1"/>
</dbReference>
<dbReference type="Pfam" id="PF00248">
    <property type="entry name" value="Aldo_ket_red"/>
    <property type="match status" value="1"/>
</dbReference>
<dbReference type="FunCoup" id="A0A0H2RLX8">
    <property type="interactions" value="277"/>
</dbReference>
<proteinExistence type="predicted"/>
<sequence length="339" mass="37303">MVNSTATVRVGSDEIKVAKVAHGLMMMTWKPEPTPEEECFEAIKASLDSVPAGCKMIINSGEFYGFNPRTANLELISRFFEKYPTYADKAFLSVKGGTKADTLEPDASPENLKRSVDVILEKLRGKKKLDLFECARVDRNVPIEESTKTLAGFIKEGKFDYIGTSETSAATLKRAHAVHPIAIVEVEISPWAYDEKTREVVAAAKELGVAVCAYSPLGRGYLAGKFKKLDDLHEKDFRRNMTKFKGENFEHNMAVVDGLKEIADKKGITPAQLCVAWVCSLGPNVIPLTGSSNKDRTLENLAGGDVQLSADEVSAIEKLMGLVKGDRYYGNDKMAHLME</sequence>
<dbReference type="Gene3D" id="3.20.20.100">
    <property type="entry name" value="NADP-dependent oxidoreductase domain"/>
    <property type="match status" value="1"/>
</dbReference>
<dbReference type="GO" id="GO:0016491">
    <property type="term" value="F:oxidoreductase activity"/>
    <property type="evidence" value="ECO:0007669"/>
    <property type="project" value="UniProtKB-KW"/>
</dbReference>
<feature type="domain" description="NADP-dependent oxidoreductase" evidence="2">
    <location>
        <begin position="20"/>
        <end position="319"/>
    </location>
</feature>
<keyword evidence="1" id="KW-0560">Oxidoreductase</keyword>
<dbReference type="GO" id="GO:0005737">
    <property type="term" value="C:cytoplasm"/>
    <property type="evidence" value="ECO:0007669"/>
    <property type="project" value="TreeGrafter"/>
</dbReference>
<dbReference type="EMBL" id="KQ085974">
    <property type="protein sequence ID" value="KLO12597.1"/>
    <property type="molecule type" value="Genomic_DNA"/>
</dbReference>